<name>A0AA44Y7A1_BURVI</name>
<feature type="active site" description="O-(5'-phospho-DNA)-serine intermediate" evidence="6 7">
    <location>
        <position position="9"/>
    </location>
</feature>
<evidence type="ECO:0000256" key="4">
    <source>
        <dbReference type="ARBA" id="ARBA00023125"/>
    </source>
</evidence>
<protein>
    <submittedName>
        <fullName evidence="10">Recombinase family protein</fullName>
    </submittedName>
</protein>
<evidence type="ECO:0000313" key="10">
    <source>
        <dbReference type="EMBL" id="PRH42619.1"/>
    </source>
</evidence>
<dbReference type="SMART" id="SM00857">
    <property type="entry name" value="Resolvase"/>
    <property type="match status" value="1"/>
</dbReference>
<dbReference type="GO" id="GO:0003677">
    <property type="term" value="F:DNA binding"/>
    <property type="evidence" value="ECO:0007669"/>
    <property type="project" value="UniProtKB-KW"/>
</dbReference>
<evidence type="ECO:0000256" key="8">
    <source>
        <dbReference type="SAM" id="MobiDB-lite"/>
    </source>
</evidence>
<dbReference type="CDD" id="cd03768">
    <property type="entry name" value="SR_ResInv"/>
    <property type="match status" value="1"/>
</dbReference>
<evidence type="ECO:0000256" key="5">
    <source>
        <dbReference type="ARBA" id="ARBA00023172"/>
    </source>
</evidence>
<dbReference type="FunFam" id="3.40.50.1390:FF:000001">
    <property type="entry name" value="DNA recombinase"/>
    <property type="match status" value="1"/>
</dbReference>
<dbReference type="Proteomes" id="UP000237632">
    <property type="component" value="Unassembled WGS sequence"/>
</dbReference>
<dbReference type="InterPro" id="IPR006118">
    <property type="entry name" value="Recombinase_CS"/>
</dbReference>
<evidence type="ECO:0000256" key="2">
    <source>
        <dbReference type="ARBA" id="ARBA00022908"/>
    </source>
</evidence>
<dbReference type="PANTHER" id="PTHR30461">
    <property type="entry name" value="DNA-INVERTASE FROM LAMBDOID PROPHAGE"/>
    <property type="match status" value="1"/>
</dbReference>
<evidence type="ECO:0000256" key="3">
    <source>
        <dbReference type="ARBA" id="ARBA00023100"/>
    </source>
</evidence>
<comment type="similarity">
    <text evidence="1">Belongs to the site-specific recombinase resolvase family.</text>
</comment>
<reference evidence="10 11" key="1">
    <citation type="submission" date="2018-03" db="EMBL/GenBank/DDBJ databases">
        <authorList>
            <person name="Nguyen K."/>
            <person name="Fouts D."/>
            <person name="Sutton G."/>
        </authorList>
    </citation>
    <scope>NUCLEOTIDE SEQUENCE [LARGE SCALE GENOMIC DNA]</scope>
    <source>
        <strain evidence="10 11">AU3578</strain>
    </source>
</reference>
<sequence length="201" mass="21935">MKVGYARVSTDSQELALQIDALNEAGCDVLFTDEGISGAVFSRPGLQAALAHLSRGDTLVVWRLDRLGRSLSKLVDLIEELGSRGIEFVSLMESINTQFSGGVLVFHVLAALAEFEKRLISERTRAGLKAARARGQRLGRRHALDADQQARALELIKTLPITNVAKQFNVHSRTLKRLVEKERAASGENQASDDLGLSSVK</sequence>
<dbReference type="GO" id="GO:0015074">
    <property type="term" value="P:DNA integration"/>
    <property type="evidence" value="ECO:0007669"/>
    <property type="project" value="UniProtKB-KW"/>
</dbReference>
<dbReference type="PROSITE" id="PS51736">
    <property type="entry name" value="RECOMBINASES_3"/>
    <property type="match status" value="1"/>
</dbReference>
<dbReference type="RefSeq" id="WP_060081082.1">
    <property type="nucleotide sequence ID" value="NZ_CADFEV010000011.1"/>
</dbReference>
<feature type="domain" description="Resolvase/invertase-type recombinase catalytic" evidence="9">
    <location>
        <begin position="1"/>
        <end position="135"/>
    </location>
</feature>
<comment type="caution">
    <text evidence="10">The sequence shown here is derived from an EMBL/GenBank/DDBJ whole genome shotgun (WGS) entry which is preliminary data.</text>
</comment>
<dbReference type="Gene3D" id="3.40.50.1390">
    <property type="entry name" value="Resolvase, N-terminal catalytic domain"/>
    <property type="match status" value="1"/>
</dbReference>
<evidence type="ECO:0000256" key="7">
    <source>
        <dbReference type="PROSITE-ProRule" id="PRU10137"/>
    </source>
</evidence>
<gene>
    <name evidence="10" type="ORF">C6T65_09445</name>
</gene>
<dbReference type="PROSITE" id="PS00397">
    <property type="entry name" value="RECOMBINASES_1"/>
    <property type="match status" value="1"/>
</dbReference>
<organism evidence="10 11">
    <name type="scientific">Burkholderia vietnamiensis</name>
    <dbReference type="NCBI Taxonomy" id="60552"/>
    <lineage>
        <taxon>Bacteria</taxon>
        <taxon>Pseudomonadati</taxon>
        <taxon>Pseudomonadota</taxon>
        <taxon>Betaproteobacteria</taxon>
        <taxon>Burkholderiales</taxon>
        <taxon>Burkholderiaceae</taxon>
        <taxon>Burkholderia</taxon>
        <taxon>Burkholderia cepacia complex</taxon>
    </lineage>
</organism>
<feature type="region of interest" description="Disordered" evidence="8">
    <location>
        <begin position="182"/>
        <end position="201"/>
    </location>
</feature>
<keyword evidence="5" id="KW-0233">DNA recombination</keyword>
<evidence type="ECO:0000259" key="9">
    <source>
        <dbReference type="PROSITE" id="PS51736"/>
    </source>
</evidence>
<accession>A0AA44Y7A1</accession>
<dbReference type="EMBL" id="PVHK01000057">
    <property type="protein sequence ID" value="PRH42619.1"/>
    <property type="molecule type" value="Genomic_DNA"/>
</dbReference>
<evidence type="ECO:0000256" key="1">
    <source>
        <dbReference type="ARBA" id="ARBA00009913"/>
    </source>
</evidence>
<dbReference type="InterPro" id="IPR006119">
    <property type="entry name" value="Resolv_N"/>
</dbReference>
<keyword evidence="4" id="KW-0238">DNA-binding</keyword>
<evidence type="ECO:0000256" key="6">
    <source>
        <dbReference type="PIRSR" id="PIRSR606118-50"/>
    </source>
</evidence>
<dbReference type="PANTHER" id="PTHR30461:SF2">
    <property type="entry name" value="SERINE RECOMBINASE PINE-RELATED"/>
    <property type="match status" value="1"/>
</dbReference>
<dbReference type="PROSITE" id="PS00398">
    <property type="entry name" value="RECOMBINASES_2"/>
    <property type="match status" value="1"/>
</dbReference>
<dbReference type="AlphaFoldDB" id="A0AA44Y7A1"/>
<keyword evidence="3" id="KW-0230">DNA invertase</keyword>
<dbReference type="Pfam" id="PF00239">
    <property type="entry name" value="Resolvase"/>
    <property type="match status" value="1"/>
</dbReference>
<dbReference type="SUPFAM" id="SSF53041">
    <property type="entry name" value="Resolvase-like"/>
    <property type="match status" value="1"/>
</dbReference>
<keyword evidence="2" id="KW-0229">DNA integration</keyword>
<dbReference type="GO" id="GO:0000150">
    <property type="term" value="F:DNA strand exchange activity"/>
    <property type="evidence" value="ECO:0007669"/>
    <property type="project" value="UniProtKB-KW"/>
</dbReference>
<evidence type="ECO:0000313" key="11">
    <source>
        <dbReference type="Proteomes" id="UP000237632"/>
    </source>
</evidence>
<dbReference type="InterPro" id="IPR036162">
    <property type="entry name" value="Resolvase-like_N_sf"/>
</dbReference>
<dbReference type="InterPro" id="IPR050639">
    <property type="entry name" value="SSR_resolvase"/>
</dbReference>
<proteinExistence type="inferred from homology"/>